<dbReference type="Gene3D" id="1.10.10.10">
    <property type="entry name" value="Winged helix-like DNA-binding domain superfamily/Winged helix DNA-binding domain"/>
    <property type="match status" value="1"/>
</dbReference>
<dbReference type="Pfam" id="PF00027">
    <property type="entry name" value="cNMP_binding"/>
    <property type="match status" value="1"/>
</dbReference>
<reference evidence="7" key="1">
    <citation type="submission" date="2016-08" db="EMBL/GenBank/DDBJ databases">
        <title>Complete Genome Seqeunce of Paenibacillus sp. BIHB 4019 from tea rhizoplane.</title>
        <authorList>
            <person name="Thakur R."/>
            <person name="Swarnkar M.K."/>
            <person name="Gulati A."/>
        </authorList>
    </citation>
    <scope>NUCLEOTIDE SEQUENCE [LARGE SCALE GENOMIC DNA]</scope>
    <source>
        <strain evidence="7">BIHB4019</strain>
    </source>
</reference>
<dbReference type="GO" id="GO:0003677">
    <property type="term" value="F:DNA binding"/>
    <property type="evidence" value="ECO:0007669"/>
    <property type="project" value="UniProtKB-KW"/>
</dbReference>
<evidence type="ECO:0000259" key="5">
    <source>
        <dbReference type="PROSITE" id="PS50042"/>
    </source>
</evidence>
<dbReference type="SUPFAM" id="SSF46785">
    <property type="entry name" value="Winged helix' DNA-binding domain"/>
    <property type="match status" value="1"/>
</dbReference>
<keyword evidence="4" id="KW-0804">Transcription</keyword>
<dbReference type="PROSITE" id="PS00889">
    <property type="entry name" value="CNMP_BINDING_2"/>
    <property type="match status" value="1"/>
</dbReference>
<dbReference type="InterPro" id="IPR018488">
    <property type="entry name" value="cNMP-bd_CS"/>
</dbReference>
<evidence type="ECO:0000259" key="6">
    <source>
        <dbReference type="PROSITE" id="PS51063"/>
    </source>
</evidence>
<dbReference type="Pfam" id="PF13545">
    <property type="entry name" value="HTH_Crp_2"/>
    <property type="match status" value="1"/>
</dbReference>
<evidence type="ECO:0000256" key="3">
    <source>
        <dbReference type="ARBA" id="ARBA00023159"/>
    </source>
</evidence>
<sequence length="237" mass="26982">MSDITFLRNFPFFEHLNDLELAAIAPLFVTRTFAKGAQLFWEQDEGDELYMIKAGAVQIYRHEEDREVILAIFHEGDYFGEMALIDSTKLRSASAKVLEKSTLYVLKREQFFGLLKENPAIAIHILSITLERLRKANELITDLTISNARTRISRLLLRLSDKYGTTIGLKLTHQQIADMTGTVRETVTKVLLEMQNEGYIRIVSKKISILDKEQLQVIGAIQLDGRLNDEGPIAREG</sequence>
<dbReference type="InterPro" id="IPR050397">
    <property type="entry name" value="Env_Response_Regulators"/>
</dbReference>
<feature type="domain" description="Cyclic nucleotide-binding" evidence="5">
    <location>
        <begin position="12"/>
        <end position="132"/>
    </location>
</feature>
<evidence type="ECO:0000256" key="2">
    <source>
        <dbReference type="ARBA" id="ARBA00023125"/>
    </source>
</evidence>
<dbReference type="GO" id="GO:0005829">
    <property type="term" value="C:cytosol"/>
    <property type="evidence" value="ECO:0007669"/>
    <property type="project" value="TreeGrafter"/>
</dbReference>
<evidence type="ECO:0000256" key="1">
    <source>
        <dbReference type="ARBA" id="ARBA00023015"/>
    </source>
</evidence>
<dbReference type="SMART" id="SM00100">
    <property type="entry name" value="cNMP"/>
    <property type="match status" value="1"/>
</dbReference>
<protein>
    <recommendedName>
        <fullName evidence="8">Crp/Fnr family transcriptional regulator</fullName>
    </recommendedName>
</protein>
<dbReference type="PROSITE" id="PS50042">
    <property type="entry name" value="CNMP_BINDING_3"/>
    <property type="match status" value="1"/>
</dbReference>
<proteinExistence type="predicted"/>
<dbReference type="InterPro" id="IPR036388">
    <property type="entry name" value="WH-like_DNA-bd_sf"/>
</dbReference>
<dbReference type="CDD" id="cd00092">
    <property type="entry name" value="HTH_CRP"/>
    <property type="match status" value="1"/>
</dbReference>
<accession>A0A1B2DIC3</accession>
<keyword evidence="2" id="KW-0238">DNA-binding</keyword>
<dbReference type="EMBL" id="CP016808">
    <property type="protein sequence ID" value="ANY67468.1"/>
    <property type="molecule type" value="Genomic_DNA"/>
</dbReference>
<dbReference type="InterPro" id="IPR018490">
    <property type="entry name" value="cNMP-bd_dom_sf"/>
</dbReference>
<keyword evidence="3" id="KW-0010">Activator</keyword>
<name>A0A1B2DIC3_9BACL</name>
<dbReference type="InterPro" id="IPR000595">
    <property type="entry name" value="cNMP-bd_dom"/>
</dbReference>
<dbReference type="RefSeq" id="WP_099518667.1">
    <property type="nucleotide sequence ID" value="NZ_CP016808.1"/>
</dbReference>
<dbReference type="GO" id="GO:0003700">
    <property type="term" value="F:DNA-binding transcription factor activity"/>
    <property type="evidence" value="ECO:0007669"/>
    <property type="project" value="TreeGrafter"/>
</dbReference>
<evidence type="ECO:0000313" key="7">
    <source>
        <dbReference type="EMBL" id="ANY67468.1"/>
    </source>
</evidence>
<gene>
    <name evidence="7" type="ORF">BBD42_14045</name>
</gene>
<dbReference type="PANTHER" id="PTHR24567">
    <property type="entry name" value="CRP FAMILY TRANSCRIPTIONAL REGULATORY PROTEIN"/>
    <property type="match status" value="1"/>
</dbReference>
<dbReference type="AlphaFoldDB" id="A0A1B2DIC3"/>
<dbReference type="SUPFAM" id="SSF51206">
    <property type="entry name" value="cAMP-binding domain-like"/>
    <property type="match status" value="1"/>
</dbReference>
<evidence type="ECO:0008006" key="8">
    <source>
        <dbReference type="Google" id="ProtNLM"/>
    </source>
</evidence>
<evidence type="ECO:0000256" key="4">
    <source>
        <dbReference type="ARBA" id="ARBA00023163"/>
    </source>
</evidence>
<dbReference type="PRINTS" id="PR00034">
    <property type="entry name" value="HTHCRP"/>
</dbReference>
<dbReference type="Gene3D" id="2.60.120.10">
    <property type="entry name" value="Jelly Rolls"/>
    <property type="match status" value="1"/>
</dbReference>
<feature type="domain" description="HTH crp-type" evidence="6">
    <location>
        <begin position="146"/>
        <end position="213"/>
    </location>
</feature>
<dbReference type="InterPro" id="IPR012318">
    <property type="entry name" value="HTH_CRP"/>
</dbReference>
<dbReference type="InterPro" id="IPR014710">
    <property type="entry name" value="RmlC-like_jellyroll"/>
</dbReference>
<dbReference type="PANTHER" id="PTHR24567:SF74">
    <property type="entry name" value="HTH-TYPE TRANSCRIPTIONAL REGULATOR ARCR"/>
    <property type="match status" value="1"/>
</dbReference>
<organism evidence="7">
    <name type="scientific">Paenibacillus sp. BIHB 4019</name>
    <dbReference type="NCBI Taxonomy" id="1870819"/>
    <lineage>
        <taxon>Bacteria</taxon>
        <taxon>Bacillati</taxon>
        <taxon>Bacillota</taxon>
        <taxon>Bacilli</taxon>
        <taxon>Bacillales</taxon>
        <taxon>Paenibacillaceae</taxon>
        <taxon>Paenibacillus</taxon>
    </lineage>
</organism>
<dbReference type="FunFam" id="1.10.10.10:FF:000019">
    <property type="entry name" value="Crp/Fnr family transcriptional regulator"/>
    <property type="match status" value="1"/>
</dbReference>
<dbReference type="PROSITE" id="PS51063">
    <property type="entry name" value="HTH_CRP_2"/>
    <property type="match status" value="1"/>
</dbReference>
<dbReference type="SMART" id="SM00419">
    <property type="entry name" value="HTH_CRP"/>
    <property type="match status" value="1"/>
</dbReference>
<dbReference type="CDD" id="cd00038">
    <property type="entry name" value="CAP_ED"/>
    <property type="match status" value="1"/>
</dbReference>
<keyword evidence="1" id="KW-0805">Transcription regulation</keyword>
<dbReference type="InterPro" id="IPR036390">
    <property type="entry name" value="WH_DNA-bd_sf"/>
</dbReference>